<evidence type="ECO:0000256" key="1">
    <source>
        <dbReference type="SAM" id="MobiDB-lite"/>
    </source>
</evidence>
<proteinExistence type="predicted"/>
<dbReference type="Proteomes" id="UP001152799">
    <property type="component" value="Chromosome 5"/>
</dbReference>
<sequence>MIEKHQQNDANESENAALPPEEQPPREIERERETDFDLLFVQEIQEYRVLLNQVVSIMDNLENLVEGMKAWRAALYDIGRQAFPEV</sequence>
<gene>
    <name evidence="2" type="ORF">CEUTPL_LOCUS10009</name>
</gene>
<name>A0A9N9MS78_9CUCU</name>
<keyword evidence="3" id="KW-1185">Reference proteome</keyword>
<dbReference type="EMBL" id="OU892281">
    <property type="protein sequence ID" value="CAG9769501.1"/>
    <property type="molecule type" value="Genomic_DNA"/>
</dbReference>
<protein>
    <submittedName>
        <fullName evidence="2">Uncharacterized protein</fullName>
    </submittedName>
</protein>
<evidence type="ECO:0000313" key="3">
    <source>
        <dbReference type="Proteomes" id="UP001152799"/>
    </source>
</evidence>
<evidence type="ECO:0000313" key="2">
    <source>
        <dbReference type="EMBL" id="CAG9769501.1"/>
    </source>
</evidence>
<organism evidence="2 3">
    <name type="scientific">Ceutorhynchus assimilis</name>
    <name type="common">cabbage seed weevil</name>
    <dbReference type="NCBI Taxonomy" id="467358"/>
    <lineage>
        <taxon>Eukaryota</taxon>
        <taxon>Metazoa</taxon>
        <taxon>Ecdysozoa</taxon>
        <taxon>Arthropoda</taxon>
        <taxon>Hexapoda</taxon>
        <taxon>Insecta</taxon>
        <taxon>Pterygota</taxon>
        <taxon>Neoptera</taxon>
        <taxon>Endopterygota</taxon>
        <taxon>Coleoptera</taxon>
        <taxon>Polyphaga</taxon>
        <taxon>Cucujiformia</taxon>
        <taxon>Curculionidae</taxon>
        <taxon>Ceutorhynchinae</taxon>
        <taxon>Ceutorhynchus</taxon>
    </lineage>
</organism>
<reference evidence="2" key="1">
    <citation type="submission" date="2022-01" db="EMBL/GenBank/DDBJ databases">
        <authorList>
            <person name="King R."/>
        </authorList>
    </citation>
    <scope>NUCLEOTIDE SEQUENCE</scope>
</reference>
<feature type="region of interest" description="Disordered" evidence="1">
    <location>
        <begin position="1"/>
        <end position="31"/>
    </location>
</feature>
<accession>A0A9N9MS78</accession>
<dbReference type="AlphaFoldDB" id="A0A9N9MS78"/>